<sequence>MSVQQFEQEVLKAHNVLRAEHGAAPLRLSSKLNQVAREWAQHLLAIKRMEHRQNSGYGENIYWSSGAKRTGADTVQSWYDEIKLYDWSRPAFRSGTGHFTQLVWKDSTELGVGLATRGNEMYVVCNYNPPGNYANRFAANVLPKSGQRQSQRQSQSELATVQPNRLVTRSTNVSYDVSGYVQTFQHYELVQKHTKY</sequence>
<protein>
    <submittedName>
        <fullName evidence="5">CG16995</fullName>
    </submittedName>
</protein>
<proteinExistence type="predicted"/>
<dbReference type="AlphaFoldDB" id="A0A0M4ES86"/>
<name>A0A0M4ES86_DROBS</name>
<dbReference type="Proteomes" id="UP000494163">
    <property type="component" value="Chromosome 2L"/>
</dbReference>
<dbReference type="InterPro" id="IPR001283">
    <property type="entry name" value="CRISP-related"/>
</dbReference>
<evidence type="ECO:0000256" key="3">
    <source>
        <dbReference type="SAM" id="MobiDB-lite"/>
    </source>
</evidence>
<dbReference type="PANTHER" id="PTHR10334">
    <property type="entry name" value="CYSTEINE-RICH SECRETORY PROTEIN-RELATED"/>
    <property type="match status" value="1"/>
</dbReference>
<dbReference type="STRING" id="30019.A0A0M4ES86"/>
<keyword evidence="2" id="KW-0964">Secreted</keyword>
<dbReference type="InterPro" id="IPR035940">
    <property type="entry name" value="CAP_sf"/>
</dbReference>
<dbReference type="Pfam" id="PF00188">
    <property type="entry name" value="CAP"/>
    <property type="match status" value="1"/>
</dbReference>
<dbReference type="GO" id="GO:0005576">
    <property type="term" value="C:extracellular region"/>
    <property type="evidence" value="ECO:0007669"/>
    <property type="project" value="UniProtKB-SubCell"/>
</dbReference>
<dbReference type="FunFam" id="3.40.33.10:FF:000002">
    <property type="entry name" value="Golgi-associated plant pathogenesis-related protein 1"/>
    <property type="match status" value="1"/>
</dbReference>
<evidence type="ECO:0000313" key="6">
    <source>
        <dbReference type="Proteomes" id="UP000494163"/>
    </source>
</evidence>
<organism evidence="5 6">
    <name type="scientific">Drosophila busckii</name>
    <name type="common">Fruit fly</name>
    <dbReference type="NCBI Taxonomy" id="30019"/>
    <lineage>
        <taxon>Eukaryota</taxon>
        <taxon>Metazoa</taxon>
        <taxon>Ecdysozoa</taxon>
        <taxon>Arthropoda</taxon>
        <taxon>Hexapoda</taxon>
        <taxon>Insecta</taxon>
        <taxon>Pterygota</taxon>
        <taxon>Neoptera</taxon>
        <taxon>Endopterygota</taxon>
        <taxon>Diptera</taxon>
        <taxon>Brachycera</taxon>
        <taxon>Muscomorpha</taxon>
        <taxon>Ephydroidea</taxon>
        <taxon>Drosophilidae</taxon>
        <taxon>Drosophila</taxon>
    </lineage>
</organism>
<evidence type="ECO:0000256" key="1">
    <source>
        <dbReference type="ARBA" id="ARBA00004613"/>
    </source>
</evidence>
<dbReference type="OrthoDB" id="337038at2759"/>
<feature type="region of interest" description="Disordered" evidence="3">
    <location>
        <begin position="144"/>
        <end position="163"/>
    </location>
</feature>
<dbReference type="CDD" id="cd05382">
    <property type="entry name" value="CAP_GAPR1-like"/>
    <property type="match status" value="1"/>
</dbReference>
<reference evidence="5 6" key="1">
    <citation type="submission" date="2015-08" db="EMBL/GenBank/DDBJ databases">
        <title>Ancestral chromatin configuration constrains chromatin evolution on differentiating sex chromosomes in Drosophila.</title>
        <authorList>
            <person name="Zhou Q."/>
            <person name="Bachtrog D."/>
        </authorList>
    </citation>
    <scope>NUCLEOTIDE SEQUENCE [LARGE SCALE GENOMIC DNA]</scope>
    <source>
        <tissue evidence="5">Whole larvae</tissue>
    </source>
</reference>
<feature type="compositionally biased region" description="Low complexity" evidence="3">
    <location>
        <begin position="147"/>
        <end position="156"/>
    </location>
</feature>
<dbReference type="SMART" id="SM00198">
    <property type="entry name" value="SCP"/>
    <property type="match status" value="1"/>
</dbReference>
<keyword evidence="6" id="KW-1185">Reference proteome</keyword>
<dbReference type="Gene3D" id="3.40.33.10">
    <property type="entry name" value="CAP"/>
    <property type="match status" value="1"/>
</dbReference>
<accession>A0A0M4ES86</accession>
<dbReference type="PROSITE" id="PS01009">
    <property type="entry name" value="CRISP_1"/>
    <property type="match status" value="1"/>
</dbReference>
<evidence type="ECO:0000259" key="4">
    <source>
        <dbReference type="SMART" id="SM00198"/>
    </source>
</evidence>
<dbReference type="SUPFAM" id="SSF55797">
    <property type="entry name" value="PR-1-like"/>
    <property type="match status" value="1"/>
</dbReference>
<dbReference type="InterPro" id="IPR014044">
    <property type="entry name" value="CAP_dom"/>
</dbReference>
<dbReference type="InterPro" id="IPR018244">
    <property type="entry name" value="Allrgn_V5/Tpx1_CS"/>
</dbReference>
<dbReference type="InterPro" id="IPR034113">
    <property type="entry name" value="SCP_GAPR1-like"/>
</dbReference>
<comment type="subcellular location">
    <subcellularLocation>
        <location evidence="1">Secreted</location>
    </subcellularLocation>
</comment>
<gene>
    <name evidence="5" type="ORF">Dbus_chr2Lg2235</name>
</gene>
<dbReference type="PRINTS" id="PR00837">
    <property type="entry name" value="V5TPXLIKE"/>
</dbReference>
<dbReference type="SMR" id="A0A0M4ES86"/>
<evidence type="ECO:0000256" key="2">
    <source>
        <dbReference type="ARBA" id="ARBA00022525"/>
    </source>
</evidence>
<dbReference type="EMBL" id="CP012523">
    <property type="protein sequence ID" value="ALC40150.1"/>
    <property type="molecule type" value="Genomic_DNA"/>
</dbReference>
<evidence type="ECO:0000313" key="5">
    <source>
        <dbReference type="EMBL" id="ALC40150.1"/>
    </source>
</evidence>
<dbReference type="OMA" id="FAKRGNT"/>
<dbReference type="PROSITE" id="PS01010">
    <property type="entry name" value="CRISP_2"/>
    <property type="match status" value="1"/>
</dbReference>
<feature type="domain" description="SCP" evidence="4">
    <location>
        <begin position="5"/>
        <end position="135"/>
    </location>
</feature>